<dbReference type="InterPro" id="IPR037138">
    <property type="entry name" value="His_deacetylse_dom_sf"/>
</dbReference>
<dbReference type="EMBL" id="HBJA01023116">
    <property type="protein sequence ID" value="CAE0796305.1"/>
    <property type="molecule type" value="Transcribed_RNA"/>
</dbReference>
<dbReference type="InterPro" id="IPR023801">
    <property type="entry name" value="His_deacetylse_dom"/>
</dbReference>
<organism evidence="3">
    <name type="scientific">Eutreptiella gymnastica</name>
    <dbReference type="NCBI Taxonomy" id="73025"/>
    <lineage>
        <taxon>Eukaryota</taxon>
        <taxon>Discoba</taxon>
        <taxon>Euglenozoa</taxon>
        <taxon>Euglenida</taxon>
        <taxon>Spirocuta</taxon>
        <taxon>Euglenophyceae</taxon>
        <taxon>Eutreptiales</taxon>
        <taxon>Eutreptiaceae</taxon>
        <taxon>Eutreptiella</taxon>
    </lineage>
</organism>
<dbReference type="GO" id="GO:0004407">
    <property type="term" value="F:histone deacetylase activity"/>
    <property type="evidence" value="ECO:0007669"/>
    <property type="project" value="InterPro"/>
</dbReference>
<dbReference type="Gene3D" id="3.40.800.20">
    <property type="entry name" value="Histone deacetylase domain"/>
    <property type="match status" value="1"/>
</dbReference>
<feature type="domain" description="Histone deacetylase" evidence="2">
    <location>
        <begin position="63"/>
        <end position="332"/>
    </location>
</feature>
<gene>
    <name evidence="3" type="ORF">EGYM00163_LOCUS7425</name>
</gene>
<sequence>MMLLTQSYRPRGSWSCFNWQKVATSKARKCFYQTQRGSINQEKGHASELHCFYGPDIPLPEGHQFPWQRYREACALLNKETEAGKSIFVRAAPLATTQEIETCHSSEYVQSLLGGTLDKRKLRKIGFGEAAHDDLVASTLGVIGAANAATRFVMGSDARIAGAVAGGTHHAHREFGAGFCVFNDCAVAAAVALDEYDISKVMVVDLDVHQGNGTADIFRDDDRVFTYSMHQQKGYPMVERAVSDLDIELEDGMEDSMYLDILFGSLRDILDEQRPELVVYQAGVDPLAGDIMGRLNLSREGLQKRNQHVFEEVLGRGIKCVVTFGGGYQKDRRVAVEAHTDVYCQAAAMLKG</sequence>
<evidence type="ECO:0000259" key="2">
    <source>
        <dbReference type="Pfam" id="PF00850"/>
    </source>
</evidence>
<dbReference type="CDD" id="cd09993">
    <property type="entry name" value="HDAC_classIV"/>
    <property type="match status" value="1"/>
</dbReference>
<reference evidence="3" key="1">
    <citation type="submission" date="2021-01" db="EMBL/GenBank/DDBJ databases">
        <authorList>
            <person name="Corre E."/>
            <person name="Pelletier E."/>
            <person name="Niang G."/>
            <person name="Scheremetjew M."/>
            <person name="Finn R."/>
            <person name="Kale V."/>
            <person name="Holt S."/>
            <person name="Cochrane G."/>
            <person name="Meng A."/>
            <person name="Brown T."/>
            <person name="Cohen L."/>
        </authorList>
    </citation>
    <scope>NUCLEOTIDE SEQUENCE</scope>
    <source>
        <strain evidence="3">CCMP1594</strain>
    </source>
</reference>
<dbReference type="AlphaFoldDB" id="A0A7S4FII5"/>
<name>A0A7S4FII5_9EUGL</name>
<dbReference type="InterPro" id="IPR044150">
    <property type="entry name" value="HDAC_classIV"/>
</dbReference>
<dbReference type="PRINTS" id="PR01270">
    <property type="entry name" value="HDASUPER"/>
</dbReference>
<proteinExistence type="predicted"/>
<dbReference type="InterPro" id="IPR000286">
    <property type="entry name" value="HDACs"/>
</dbReference>
<dbReference type="GO" id="GO:0040029">
    <property type="term" value="P:epigenetic regulation of gene expression"/>
    <property type="evidence" value="ECO:0007669"/>
    <property type="project" value="TreeGrafter"/>
</dbReference>
<evidence type="ECO:0000256" key="1">
    <source>
        <dbReference type="ARBA" id="ARBA00022801"/>
    </source>
</evidence>
<keyword evidence="1" id="KW-0378">Hydrolase</keyword>
<dbReference type="GO" id="GO:0016787">
    <property type="term" value="F:hydrolase activity"/>
    <property type="evidence" value="ECO:0007669"/>
    <property type="project" value="UniProtKB-KW"/>
</dbReference>
<evidence type="ECO:0000313" key="3">
    <source>
        <dbReference type="EMBL" id="CAE0796305.1"/>
    </source>
</evidence>
<dbReference type="PANTHER" id="PTHR10625:SF19">
    <property type="entry name" value="HISTONE DEACETYLASE 12"/>
    <property type="match status" value="1"/>
</dbReference>
<protein>
    <recommendedName>
        <fullName evidence="2">Histone deacetylase domain-containing protein</fullName>
    </recommendedName>
</protein>
<accession>A0A7S4FII5</accession>
<dbReference type="Pfam" id="PF00850">
    <property type="entry name" value="Hist_deacetyl"/>
    <property type="match status" value="1"/>
</dbReference>
<dbReference type="InterPro" id="IPR023696">
    <property type="entry name" value="Ureohydrolase_dom_sf"/>
</dbReference>
<dbReference type="PANTHER" id="PTHR10625">
    <property type="entry name" value="HISTONE DEACETYLASE HDAC1-RELATED"/>
    <property type="match status" value="1"/>
</dbReference>
<dbReference type="SUPFAM" id="SSF52768">
    <property type="entry name" value="Arginase/deacetylase"/>
    <property type="match status" value="1"/>
</dbReference>